<evidence type="ECO:0000313" key="2">
    <source>
        <dbReference type="EMBL" id="ORZ09985.1"/>
    </source>
</evidence>
<evidence type="ECO:0000256" key="1">
    <source>
        <dbReference type="SAM" id="SignalP"/>
    </source>
</evidence>
<keyword evidence="1" id="KW-0732">Signal</keyword>
<evidence type="ECO:0000313" key="3">
    <source>
        <dbReference type="Proteomes" id="UP000193648"/>
    </source>
</evidence>
<gene>
    <name evidence="2" type="ORF">BCR41DRAFT_358044</name>
</gene>
<dbReference type="GeneID" id="33566822"/>
<accession>A0A1Y2GG69</accession>
<feature type="signal peptide" evidence="1">
    <location>
        <begin position="1"/>
        <end position="20"/>
    </location>
</feature>
<proteinExistence type="predicted"/>
<organism evidence="2 3">
    <name type="scientific">Lobosporangium transversale</name>
    <dbReference type="NCBI Taxonomy" id="64571"/>
    <lineage>
        <taxon>Eukaryota</taxon>
        <taxon>Fungi</taxon>
        <taxon>Fungi incertae sedis</taxon>
        <taxon>Mucoromycota</taxon>
        <taxon>Mortierellomycotina</taxon>
        <taxon>Mortierellomycetes</taxon>
        <taxon>Mortierellales</taxon>
        <taxon>Mortierellaceae</taxon>
        <taxon>Lobosporangium</taxon>
    </lineage>
</organism>
<dbReference type="EMBL" id="MCFF01000032">
    <property type="protein sequence ID" value="ORZ09985.1"/>
    <property type="molecule type" value="Genomic_DNA"/>
</dbReference>
<feature type="chain" id="PRO_5012124170" description="Extracellular membrane protein CFEM domain-containing protein" evidence="1">
    <location>
        <begin position="21"/>
        <end position="86"/>
    </location>
</feature>
<dbReference type="OrthoDB" id="2400172at2759"/>
<name>A0A1Y2GG69_9FUNG</name>
<dbReference type="RefSeq" id="XP_021879075.1">
    <property type="nucleotide sequence ID" value="XM_022024978.1"/>
</dbReference>
<keyword evidence="3" id="KW-1185">Reference proteome</keyword>
<sequence length="86" mass="9546">MKNLFFLLSAVAVLLSPALADDVNSECVVHAFKPSWSAIKECCLSNMGGSDFRRNKLFCKLPTGNEGYFRRCVKKLGYASTVDCVY</sequence>
<dbReference type="InParanoid" id="A0A1Y2GG69"/>
<protein>
    <recommendedName>
        <fullName evidence="4">Extracellular membrane protein CFEM domain-containing protein</fullName>
    </recommendedName>
</protein>
<dbReference type="AlphaFoldDB" id="A0A1Y2GG69"/>
<comment type="caution">
    <text evidence="2">The sequence shown here is derived from an EMBL/GenBank/DDBJ whole genome shotgun (WGS) entry which is preliminary data.</text>
</comment>
<dbReference type="Proteomes" id="UP000193648">
    <property type="component" value="Unassembled WGS sequence"/>
</dbReference>
<evidence type="ECO:0008006" key="4">
    <source>
        <dbReference type="Google" id="ProtNLM"/>
    </source>
</evidence>
<reference evidence="2 3" key="1">
    <citation type="submission" date="2016-07" db="EMBL/GenBank/DDBJ databases">
        <title>Pervasive Adenine N6-methylation of Active Genes in Fungi.</title>
        <authorList>
            <consortium name="DOE Joint Genome Institute"/>
            <person name="Mondo S.J."/>
            <person name="Dannebaum R.O."/>
            <person name="Kuo R.C."/>
            <person name="Labutti K."/>
            <person name="Haridas S."/>
            <person name="Kuo A."/>
            <person name="Salamov A."/>
            <person name="Ahrendt S.R."/>
            <person name="Lipzen A."/>
            <person name="Sullivan W."/>
            <person name="Andreopoulos W.B."/>
            <person name="Clum A."/>
            <person name="Lindquist E."/>
            <person name="Daum C."/>
            <person name="Ramamoorthy G.K."/>
            <person name="Gryganskyi A."/>
            <person name="Culley D."/>
            <person name="Magnuson J.K."/>
            <person name="James T.Y."/>
            <person name="O'Malley M.A."/>
            <person name="Stajich J.E."/>
            <person name="Spatafora J.W."/>
            <person name="Visel A."/>
            <person name="Grigoriev I.V."/>
        </authorList>
    </citation>
    <scope>NUCLEOTIDE SEQUENCE [LARGE SCALE GENOMIC DNA]</scope>
    <source>
        <strain evidence="2 3">NRRL 3116</strain>
    </source>
</reference>